<evidence type="ECO:0000259" key="1">
    <source>
        <dbReference type="Pfam" id="PF13358"/>
    </source>
</evidence>
<dbReference type="NCBIfam" id="NF033545">
    <property type="entry name" value="transpos_IS630"/>
    <property type="match status" value="1"/>
</dbReference>
<dbReference type="InterPro" id="IPR036397">
    <property type="entry name" value="RNaseH_sf"/>
</dbReference>
<gene>
    <name evidence="2" type="ORF">KDAU_68310</name>
</gene>
<sequence>MRAGLLDQLEVHPDATREQHCQMWEARTGTKVSPASLSRTRMALGWTRKKKSLRASEQDDAARAAWREQAKKLPTQDLVIVDETGTQINMTPLYAYAPRGERAVGRVPRNYGANLTLIASLSLEGMGEAMLLDGAADGVAFEIYVEQILASSLRPGQIVILDNLSIHLGPRVKQAIEERSCQLLFLPAYSPDFSPIEGAFSKLKTLLRRVGARTREALQDAIIQALPSITAQDALGWFLHCGYPTTSRGKTA</sequence>
<organism evidence="2 3">
    <name type="scientific">Dictyobacter aurantiacus</name>
    <dbReference type="NCBI Taxonomy" id="1936993"/>
    <lineage>
        <taxon>Bacteria</taxon>
        <taxon>Bacillati</taxon>
        <taxon>Chloroflexota</taxon>
        <taxon>Ktedonobacteria</taxon>
        <taxon>Ktedonobacterales</taxon>
        <taxon>Dictyobacteraceae</taxon>
        <taxon>Dictyobacter</taxon>
    </lineage>
</organism>
<dbReference type="Proteomes" id="UP000287224">
    <property type="component" value="Unassembled WGS sequence"/>
</dbReference>
<dbReference type="Gene3D" id="3.30.420.10">
    <property type="entry name" value="Ribonuclease H-like superfamily/Ribonuclease H"/>
    <property type="match status" value="1"/>
</dbReference>
<dbReference type="EMBL" id="BIFQ01000002">
    <property type="protein sequence ID" value="GCE09502.1"/>
    <property type="molecule type" value="Genomic_DNA"/>
</dbReference>
<accession>A0A401ZRR4</accession>
<dbReference type="PANTHER" id="PTHR46564">
    <property type="entry name" value="TRANSPOSASE"/>
    <property type="match status" value="1"/>
</dbReference>
<keyword evidence="3" id="KW-1185">Reference proteome</keyword>
<dbReference type="Pfam" id="PF13358">
    <property type="entry name" value="DDE_3"/>
    <property type="match status" value="1"/>
</dbReference>
<evidence type="ECO:0000313" key="3">
    <source>
        <dbReference type="Proteomes" id="UP000287224"/>
    </source>
</evidence>
<protein>
    <recommendedName>
        <fullName evidence="1">Tc1-like transposase DDE domain-containing protein</fullName>
    </recommendedName>
</protein>
<evidence type="ECO:0000313" key="2">
    <source>
        <dbReference type="EMBL" id="GCE09502.1"/>
    </source>
</evidence>
<name>A0A401ZRR4_9CHLR</name>
<dbReference type="InterPro" id="IPR038717">
    <property type="entry name" value="Tc1-like_DDE_dom"/>
</dbReference>
<proteinExistence type="predicted"/>
<dbReference type="GO" id="GO:0003676">
    <property type="term" value="F:nucleic acid binding"/>
    <property type="evidence" value="ECO:0007669"/>
    <property type="project" value="InterPro"/>
</dbReference>
<reference evidence="3" key="1">
    <citation type="submission" date="2018-12" db="EMBL/GenBank/DDBJ databases">
        <title>Tengunoibacter tsumagoiensis gen. nov., sp. nov., Dictyobacter kobayashii sp. nov., D. alpinus sp. nov., and D. joshuensis sp. nov. and description of Dictyobacteraceae fam. nov. within the order Ktedonobacterales isolated from Tengu-no-mugimeshi.</title>
        <authorList>
            <person name="Wang C.M."/>
            <person name="Zheng Y."/>
            <person name="Sakai Y."/>
            <person name="Toyoda A."/>
            <person name="Minakuchi Y."/>
            <person name="Abe K."/>
            <person name="Yokota A."/>
            <person name="Yabe S."/>
        </authorList>
    </citation>
    <scope>NUCLEOTIDE SEQUENCE [LARGE SCALE GENOMIC DNA]</scope>
    <source>
        <strain evidence="3">S-27</strain>
    </source>
</reference>
<comment type="caution">
    <text evidence="2">The sequence shown here is derived from an EMBL/GenBank/DDBJ whole genome shotgun (WGS) entry which is preliminary data.</text>
</comment>
<dbReference type="AlphaFoldDB" id="A0A401ZRR4"/>
<dbReference type="PANTHER" id="PTHR46564:SF1">
    <property type="entry name" value="TRANSPOSASE"/>
    <property type="match status" value="1"/>
</dbReference>
<feature type="domain" description="Tc1-like transposase DDE" evidence="1">
    <location>
        <begin position="77"/>
        <end position="218"/>
    </location>
</feature>
<dbReference type="InterPro" id="IPR047655">
    <property type="entry name" value="Transpos_IS630-like"/>
</dbReference>